<protein>
    <submittedName>
        <fullName evidence="1">Uncharacterized protein</fullName>
    </submittedName>
</protein>
<accession>A0ABW8D9J6</accession>
<comment type="caution">
    <text evidence="1">The sequence shown here is derived from an EMBL/GenBank/DDBJ whole genome shotgun (WGS) entry which is preliminary data.</text>
</comment>
<dbReference type="Proteomes" id="UP001615550">
    <property type="component" value="Unassembled WGS sequence"/>
</dbReference>
<keyword evidence="2" id="KW-1185">Reference proteome</keyword>
<dbReference type="EMBL" id="JBGORX010000005">
    <property type="protein sequence ID" value="MFJ1269376.1"/>
    <property type="molecule type" value="Genomic_DNA"/>
</dbReference>
<evidence type="ECO:0000313" key="1">
    <source>
        <dbReference type="EMBL" id="MFJ1269376.1"/>
    </source>
</evidence>
<gene>
    <name evidence="1" type="ORF">ACD661_12480</name>
</gene>
<sequence length="272" mass="31006">MKKNITSPLNSFKKNNSLLIQPVPSWNIEALQSFLLDDQSTRELSIESFNEKERRLYNEMERFFSLEDEPRKKRPRPNAPNFFDKAPSVNIGILSQYFSPDQIKRISFSPYGPKNIEKALIYIFDIKKLGYSLNQFIHIAIPNGGASNCSAVIKNHHQLIDLNFTHEQITKIAAFHGGGKNISSVIKYQEVLSLIGNENACEIAAYHGASIRIEKLDNFYQDLKRQSLSVEEIKKRLVQSLNLSSSRFFSEASLLQPVADKKEIIANTQSLK</sequence>
<evidence type="ECO:0000313" key="2">
    <source>
        <dbReference type="Proteomes" id="UP001615550"/>
    </source>
</evidence>
<organism evidence="1 2">
    <name type="scientific">Legionella lytica</name>
    <dbReference type="NCBI Taxonomy" id="96232"/>
    <lineage>
        <taxon>Bacteria</taxon>
        <taxon>Pseudomonadati</taxon>
        <taxon>Pseudomonadota</taxon>
        <taxon>Gammaproteobacteria</taxon>
        <taxon>Legionellales</taxon>
        <taxon>Legionellaceae</taxon>
        <taxon>Legionella</taxon>
    </lineage>
</organism>
<name>A0ABW8D9J6_9GAMM</name>
<reference evidence="1 2" key="1">
    <citation type="submission" date="2024-08" db="EMBL/GenBank/DDBJ databases">
        <title>Draft Genome Sequence of Legionella lytica strain DSB2004, Isolated From a Fire Sprinkler System.</title>
        <authorList>
            <person name="Everhart A.D."/>
            <person name="Kidane D.T."/>
            <person name="Farone A.L."/>
            <person name="Farone M.B."/>
        </authorList>
    </citation>
    <scope>NUCLEOTIDE SEQUENCE [LARGE SCALE GENOMIC DNA]</scope>
    <source>
        <strain evidence="1 2">DSB2004</strain>
    </source>
</reference>
<proteinExistence type="predicted"/>
<dbReference type="Gene3D" id="6.10.140.500">
    <property type="match status" value="1"/>
</dbReference>
<dbReference type="RefSeq" id="WP_400188199.1">
    <property type="nucleotide sequence ID" value="NZ_JBGORX010000005.1"/>
</dbReference>